<dbReference type="PRINTS" id="PR00103">
    <property type="entry name" value="CAMPKINASE"/>
</dbReference>
<dbReference type="CDD" id="cd00038">
    <property type="entry name" value="CAP_ED"/>
    <property type="match status" value="1"/>
</dbReference>
<dbReference type="EMBL" id="CYKH01001924">
    <property type="protein sequence ID" value="CUG91435.1"/>
    <property type="molecule type" value="Genomic_DNA"/>
</dbReference>
<dbReference type="InterPro" id="IPR018490">
    <property type="entry name" value="cNMP-bd_dom_sf"/>
</dbReference>
<evidence type="ECO:0000313" key="4">
    <source>
        <dbReference type="Proteomes" id="UP000051952"/>
    </source>
</evidence>
<dbReference type="InterPro" id="IPR018488">
    <property type="entry name" value="cNMP-bd_CS"/>
</dbReference>
<dbReference type="Gene3D" id="2.60.120.10">
    <property type="entry name" value="Jelly Rolls"/>
    <property type="match status" value="1"/>
</dbReference>
<dbReference type="PROSITE" id="PS00888">
    <property type="entry name" value="CNMP_BINDING_1"/>
    <property type="match status" value="1"/>
</dbReference>
<dbReference type="GO" id="GO:0016301">
    <property type="term" value="F:kinase activity"/>
    <property type="evidence" value="ECO:0007669"/>
    <property type="project" value="UniProtKB-KW"/>
</dbReference>
<evidence type="ECO:0000259" key="2">
    <source>
        <dbReference type="PROSITE" id="PS50042"/>
    </source>
</evidence>
<dbReference type="GO" id="GO:0004862">
    <property type="term" value="F:cAMP-dependent protein kinase inhibitor activity"/>
    <property type="evidence" value="ECO:0007669"/>
    <property type="project" value="TreeGrafter"/>
</dbReference>
<dbReference type="Proteomes" id="UP000051952">
    <property type="component" value="Unassembled WGS sequence"/>
</dbReference>
<feature type="domain" description="Cyclic nucleotide-binding" evidence="2">
    <location>
        <begin position="21"/>
        <end position="83"/>
    </location>
</feature>
<dbReference type="OMA" id="VEDCILY"/>
<dbReference type="InterPro" id="IPR050503">
    <property type="entry name" value="cAMP-dep_PK_reg_su-like"/>
</dbReference>
<dbReference type="SUPFAM" id="SSF51206">
    <property type="entry name" value="cAMP-binding domain-like"/>
    <property type="match status" value="1"/>
</dbReference>
<evidence type="ECO:0000313" key="3">
    <source>
        <dbReference type="EMBL" id="CUG91435.1"/>
    </source>
</evidence>
<dbReference type="GO" id="GO:0030552">
    <property type="term" value="F:cAMP binding"/>
    <property type="evidence" value="ECO:0007669"/>
    <property type="project" value="TreeGrafter"/>
</dbReference>
<feature type="transmembrane region" description="Helical" evidence="1">
    <location>
        <begin position="12"/>
        <end position="34"/>
    </location>
</feature>
<dbReference type="PANTHER" id="PTHR11635">
    <property type="entry name" value="CAMP-DEPENDENT PROTEIN KINASE REGULATORY CHAIN"/>
    <property type="match status" value="1"/>
</dbReference>
<keyword evidence="4" id="KW-1185">Reference proteome</keyword>
<dbReference type="InterPro" id="IPR014710">
    <property type="entry name" value="RmlC-like_jellyroll"/>
</dbReference>
<accession>A0A0S4JIZ1</accession>
<keyword evidence="1" id="KW-0812">Transmembrane</keyword>
<keyword evidence="3" id="KW-0808">Transferase</keyword>
<organism evidence="3 4">
    <name type="scientific">Bodo saltans</name>
    <name type="common">Flagellated protozoan</name>
    <dbReference type="NCBI Taxonomy" id="75058"/>
    <lineage>
        <taxon>Eukaryota</taxon>
        <taxon>Discoba</taxon>
        <taxon>Euglenozoa</taxon>
        <taxon>Kinetoplastea</taxon>
        <taxon>Metakinetoplastina</taxon>
        <taxon>Eubodonida</taxon>
        <taxon>Bodonidae</taxon>
        <taxon>Bodo</taxon>
    </lineage>
</organism>
<dbReference type="VEuPathDB" id="TriTrypDB:BSAL_32050"/>
<evidence type="ECO:0000256" key="1">
    <source>
        <dbReference type="SAM" id="Phobius"/>
    </source>
</evidence>
<dbReference type="InterPro" id="IPR000595">
    <property type="entry name" value="cNMP-bd_dom"/>
</dbReference>
<dbReference type="GO" id="GO:0005829">
    <property type="term" value="C:cytosol"/>
    <property type="evidence" value="ECO:0007669"/>
    <property type="project" value="TreeGrafter"/>
</dbReference>
<name>A0A0S4JIZ1_BODSA</name>
<dbReference type="GO" id="GO:0005952">
    <property type="term" value="C:cAMP-dependent protein kinase complex"/>
    <property type="evidence" value="ECO:0007669"/>
    <property type="project" value="InterPro"/>
</dbReference>
<sequence>MHVSFARTNDGTLIRFGKTPGFFFSCLFLIVIILKKKNPDNSRETAVCVEDCILYTLDRQTYRCILSKASKKKRALYEGFLSTIGFLKAANLTRSEILSLADALKGDQFEAGGSLIKYGEVGETFYIICEGVVEVYGRDEGSNVIKVCEFTVGDCVGELEFINNHKCVADVKAKGFVRVAKMNRHHFEMVMGPVKDVLARNANENTVYEYYRHQLEKMEKEEKH</sequence>
<keyword evidence="1" id="KW-0472">Membrane</keyword>
<dbReference type="Pfam" id="PF00027">
    <property type="entry name" value="cNMP_binding"/>
    <property type="match status" value="1"/>
</dbReference>
<keyword evidence="3" id="KW-0418">Kinase</keyword>
<dbReference type="GO" id="GO:0034236">
    <property type="term" value="F:protein kinase A catalytic subunit binding"/>
    <property type="evidence" value="ECO:0007669"/>
    <property type="project" value="TreeGrafter"/>
</dbReference>
<dbReference type="PANTHER" id="PTHR11635:SF152">
    <property type="entry name" value="CAMP-DEPENDENT PROTEIN KINASE TYPE I REGULATORY SUBUNIT-RELATED"/>
    <property type="match status" value="1"/>
</dbReference>
<feature type="domain" description="Cyclic nucleotide-binding" evidence="2">
    <location>
        <begin position="88"/>
        <end position="208"/>
    </location>
</feature>
<gene>
    <name evidence="3" type="ORF">BSAL_32050</name>
</gene>
<protein>
    <submittedName>
        <fullName evidence="3">Protein kinase A regulatory subunit, putative</fullName>
    </submittedName>
</protein>
<reference evidence="4" key="1">
    <citation type="submission" date="2015-09" db="EMBL/GenBank/DDBJ databases">
        <authorList>
            <consortium name="Pathogen Informatics"/>
        </authorList>
    </citation>
    <scope>NUCLEOTIDE SEQUENCE [LARGE SCALE GENOMIC DNA]</scope>
    <source>
        <strain evidence="4">Lake Konstanz</strain>
    </source>
</reference>
<dbReference type="OrthoDB" id="417078at2759"/>
<dbReference type="SMART" id="SM00100">
    <property type="entry name" value="cNMP"/>
    <property type="match status" value="1"/>
</dbReference>
<dbReference type="PROSITE" id="PS50042">
    <property type="entry name" value="CNMP_BINDING_3"/>
    <property type="match status" value="2"/>
</dbReference>
<keyword evidence="1" id="KW-1133">Transmembrane helix</keyword>
<proteinExistence type="predicted"/>
<dbReference type="AlphaFoldDB" id="A0A0S4JIZ1"/>